<dbReference type="NCBIfam" id="TIGR03395">
    <property type="entry name" value="sphingomy"/>
    <property type="match status" value="1"/>
</dbReference>
<dbReference type="PROSITE" id="PS51257">
    <property type="entry name" value="PROKAR_LIPOPROTEIN"/>
    <property type="match status" value="1"/>
</dbReference>
<keyword evidence="2 4" id="KW-0378">Hydrolase</keyword>
<protein>
    <submittedName>
        <fullName evidence="4">Sphingomyelin phosphodiesterase</fullName>
        <ecNumber evidence="4">3.1.4.12</ecNumber>
    </submittedName>
</protein>
<dbReference type="GeneID" id="93131618"/>
<dbReference type="CDD" id="cd09078">
    <property type="entry name" value="nSMase"/>
    <property type="match status" value="1"/>
</dbReference>
<evidence type="ECO:0000313" key="4">
    <source>
        <dbReference type="EMBL" id="QQN57240.1"/>
    </source>
</evidence>
<keyword evidence="5" id="KW-1185">Reference proteome</keyword>
<dbReference type="PANTHER" id="PTHR16320">
    <property type="entry name" value="SPHINGOMYELINASE FAMILY MEMBER"/>
    <property type="match status" value="1"/>
</dbReference>
<sequence>MNYLNRKPYWFLLLLTVLFFVSCRQEQTLLRDHDAEAKNTQKFNEFSRLGGSQIKVLSYNTFLLRDIAVASTTQWSQNARAEKLGDADFIKNYDVLLLQECFDNTACTSLRKKLSNSYPYLTPVLGQTKQGWNNTLGDWREIISGGFENGGVMIASKYPIEYLDQYIFPKGCDADGLALKGFVYVRILKDNKPVHFIATHLQSTQPGCKGSEVQIRENQLKAIKTYVDNLKIPKDEMLIYGGDFNIIKDTSEYPKMLSLLNVSAPVYKGLPSTWDTKTNTMAAYHYPYPANKQEYLDYIFVSNDHLLPPVWQNVVFDPVSSNLMSYTNLTQDKYYWTDYSDHYPVEGNIYSDEVTPKSSLKFRKYDKVSLKSVKTGKYISTNLSKTDDWLKVSATVPDENTWFNLVNTDGGNYFDLKAGKVRVETSERINNFWYWELLNGGAYYYFPKFGKSLKNLELVLIKKKNGNTSASIEDGDIVAFRDYTSAGNAYYLQAYNKSGTDWLYLNGTSAGNSEQFEIKFNNTNPVSW</sequence>
<dbReference type="InterPro" id="IPR005135">
    <property type="entry name" value="Endo/exonuclease/phosphatase"/>
</dbReference>
<dbReference type="Pfam" id="PF03372">
    <property type="entry name" value="Exo_endo_phos"/>
    <property type="match status" value="1"/>
</dbReference>
<evidence type="ECO:0000256" key="1">
    <source>
        <dbReference type="ARBA" id="ARBA00022729"/>
    </source>
</evidence>
<dbReference type="InterPro" id="IPR038772">
    <property type="entry name" value="Sph/SMPD2-like"/>
</dbReference>
<dbReference type="OrthoDB" id="338539at2"/>
<dbReference type="EMBL" id="CP067018">
    <property type="protein sequence ID" value="QQN57240.1"/>
    <property type="molecule type" value="Genomic_DNA"/>
</dbReference>
<dbReference type="AlphaFoldDB" id="A0A7T7UW02"/>
<evidence type="ECO:0000259" key="3">
    <source>
        <dbReference type="Pfam" id="PF03372"/>
    </source>
</evidence>
<dbReference type="InterPro" id="IPR017766">
    <property type="entry name" value="Sphingomyelinase/PLipase_C"/>
</dbReference>
<gene>
    <name evidence="4" type="primary">sph</name>
    <name evidence="4" type="ORF">I6H88_12330</name>
</gene>
<name>A0A7T7UW02_9FLAO</name>
<dbReference type="InterPro" id="IPR036691">
    <property type="entry name" value="Endo/exonu/phosph_ase_sf"/>
</dbReference>
<accession>A0A7T7UW02</accession>
<keyword evidence="1" id="KW-0732">Signal</keyword>
<dbReference type="GO" id="GO:0005576">
    <property type="term" value="C:extracellular region"/>
    <property type="evidence" value="ECO:0007669"/>
    <property type="project" value="InterPro"/>
</dbReference>
<dbReference type="EC" id="3.1.4.12" evidence="4"/>
<dbReference type="PANTHER" id="PTHR16320:SF23">
    <property type="entry name" value="SPHINGOMYELINASE C 1"/>
    <property type="match status" value="1"/>
</dbReference>
<proteinExistence type="predicted"/>
<dbReference type="SUPFAM" id="SSF56219">
    <property type="entry name" value="DNase I-like"/>
    <property type="match status" value="1"/>
</dbReference>
<reference evidence="4 5" key="1">
    <citation type="submission" date="2020-12" db="EMBL/GenBank/DDBJ databases">
        <title>FDA dAtabase for Regulatory Grade micrObial Sequences (FDA-ARGOS): Supporting development and validation of Infectious Disease Dx tests.</title>
        <authorList>
            <person name="Kerrigan L."/>
            <person name="Long C."/>
            <person name="Tallon L."/>
            <person name="Sadzewicz L."/>
            <person name="Zhao X."/>
            <person name="Boylan J."/>
            <person name="Ott S."/>
            <person name="Bowen H."/>
            <person name="Vavikolanu K."/>
            <person name="Mehta A."/>
            <person name="Aluvathingal J."/>
            <person name="Nadendla S."/>
            <person name="Yan Y."/>
            <person name="Sichtig H."/>
        </authorList>
    </citation>
    <scope>NUCLEOTIDE SEQUENCE [LARGE SCALE GENOMIC DNA]</scope>
    <source>
        <strain evidence="4 5">FDAARGOS_1031</strain>
    </source>
</reference>
<evidence type="ECO:0000256" key="2">
    <source>
        <dbReference type="ARBA" id="ARBA00022801"/>
    </source>
</evidence>
<dbReference type="GO" id="GO:0004767">
    <property type="term" value="F:sphingomyelin phosphodiesterase activity"/>
    <property type="evidence" value="ECO:0007669"/>
    <property type="project" value="UniProtKB-EC"/>
</dbReference>
<dbReference type="RefSeq" id="WP_078674620.1">
    <property type="nucleotide sequence ID" value="NZ_CBCSDR010000005.1"/>
</dbReference>
<organism evidence="4 5">
    <name type="scientific">Elizabethkingia bruuniana</name>
    <dbReference type="NCBI Taxonomy" id="1756149"/>
    <lineage>
        <taxon>Bacteria</taxon>
        <taxon>Pseudomonadati</taxon>
        <taxon>Bacteroidota</taxon>
        <taxon>Flavobacteriia</taxon>
        <taxon>Flavobacteriales</taxon>
        <taxon>Weeksellaceae</taxon>
        <taxon>Elizabethkingia</taxon>
    </lineage>
</organism>
<dbReference type="Proteomes" id="UP000595426">
    <property type="component" value="Chromosome"/>
</dbReference>
<evidence type="ECO:0000313" key="5">
    <source>
        <dbReference type="Proteomes" id="UP000595426"/>
    </source>
</evidence>
<feature type="domain" description="Endonuclease/exonuclease/phosphatase" evidence="3">
    <location>
        <begin position="86"/>
        <end position="342"/>
    </location>
</feature>
<dbReference type="Gene3D" id="3.60.10.10">
    <property type="entry name" value="Endonuclease/exonuclease/phosphatase"/>
    <property type="match status" value="1"/>
</dbReference>